<gene>
    <name evidence="8" type="ORF">CEXT_702061</name>
</gene>
<dbReference type="GO" id="GO:0016459">
    <property type="term" value="C:myosin complex"/>
    <property type="evidence" value="ECO:0007669"/>
    <property type="project" value="UniProtKB-KW"/>
</dbReference>
<dbReference type="AlphaFoldDB" id="A0AAV4Y1F7"/>
<evidence type="ECO:0000259" key="7">
    <source>
        <dbReference type="PROSITE" id="PS51456"/>
    </source>
</evidence>
<dbReference type="InterPro" id="IPR001609">
    <property type="entry name" value="Myosin_head_motor_dom-like"/>
</dbReference>
<organism evidence="8 9">
    <name type="scientific">Caerostris extrusa</name>
    <name type="common">Bark spider</name>
    <name type="synonym">Caerostris bankana</name>
    <dbReference type="NCBI Taxonomy" id="172846"/>
    <lineage>
        <taxon>Eukaryota</taxon>
        <taxon>Metazoa</taxon>
        <taxon>Ecdysozoa</taxon>
        <taxon>Arthropoda</taxon>
        <taxon>Chelicerata</taxon>
        <taxon>Arachnida</taxon>
        <taxon>Araneae</taxon>
        <taxon>Araneomorphae</taxon>
        <taxon>Entelegynae</taxon>
        <taxon>Araneoidea</taxon>
        <taxon>Araneidae</taxon>
        <taxon>Caerostris</taxon>
    </lineage>
</organism>
<dbReference type="Gene3D" id="3.40.850.10">
    <property type="entry name" value="Kinesin motor domain"/>
    <property type="match status" value="2"/>
</dbReference>
<dbReference type="PROSITE" id="PS51456">
    <property type="entry name" value="MYOSIN_MOTOR"/>
    <property type="match status" value="1"/>
</dbReference>
<dbReference type="InterPro" id="IPR027417">
    <property type="entry name" value="P-loop_NTPase"/>
</dbReference>
<dbReference type="GO" id="GO:0005524">
    <property type="term" value="F:ATP binding"/>
    <property type="evidence" value="ECO:0007669"/>
    <property type="project" value="UniProtKB-KW"/>
</dbReference>
<sequence>MVWVPDEKDGFVLGNIVSTKGDLCTRTLKKDQLQQVNPPKFEKCDDVSSLTYLNEASVLHNLRDRYINTNLIYRQVKKDQLQQVNPPKYEKTEDMSNLTYLNDPSVLYNLKERYYAKLIY</sequence>
<keyword evidence="3" id="KW-0067">ATP-binding</keyword>
<dbReference type="Proteomes" id="UP001054945">
    <property type="component" value="Unassembled WGS sequence"/>
</dbReference>
<dbReference type="EMBL" id="BPLR01001232">
    <property type="protein sequence ID" value="GIZ00963.1"/>
    <property type="molecule type" value="Genomic_DNA"/>
</dbReference>
<keyword evidence="9" id="KW-1185">Reference proteome</keyword>
<keyword evidence="5" id="KW-0505">Motor protein</keyword>
<dbReference type="InterPro" id="IPR036961">
    <property type="entry name" value="Kinesin_motor_dom_sf"/>
</dbReference>
<dbReference type="GO" id="GO:0003779">
    <property type="term" value="F:actin binding"/>
    <property type="evidence" value="ECO:0007669"/>
    <property type="project" value="UniProtKB-KW"/>
</dbReference>
<evidence type="ECO:0000256" key="1">
    <source>
        <dbReference type="ARBA" id="ARBA00008314"/>
    </source>
</evidence>
<keyword evidence="6" id="KW-0009">Actin-binding</keyword>
<dbReference type="SUPFAM" id="SSF52540">
    <property type="entry name" value="P-loop containing nucleoside triphosphate hydrolases"/>
    <property type="match status" value="2"/>
</dbReference>
<evidence type="ECO:0000256" key="4">
    <source>
        <dbReference type="ARBA" id="ARBA00023123"/>
    </source>
</evidence>
<keyword evidence="4 6" id="KW-0518">Myosin</keyword>
<comment type="caution">
    <text evidence="8">The sequence shown here is derived from an EMBL/GenBank/DDBJ whole genome shotgun (WGS) entry which is preliminary data.</text>
</comment>
<dbReference type="GO" id="GO:0003774">
    <property type="term" value="F:cytoskeletal motor activity"/>
    <property type="evidence" value="ECO:0007669"/>
    <property type="project" value="InterPro"/>
</dbReference>
<comment type="caution">
    <text evidence="6">Lacks conserved residue(s) required for the propagation of feature annotation.</text>
</comment>
<dbReference type="InterPro" id="IPR004009">
    <property type="entry name" value="SH3_Myosin"/>
</dbReference>
<name>A0AAV4Y1F7_CAEEX</name>
<evidence type="ECO:0000256" key="3">
    <source>
        <dbReference type="ARBA" id="ARBA00022840"/>
    </source>
</evidence>
<evidence type="ECO:0000256" key="2">
    <source>
        <dbReference type="ARBA" id="ARBA00022741"/>
    </source>
</evidence>
<accession>A0AAV4Y1F7</accession>
<evidence type="ECO:0000256" key="5">
    <source>
        <dbReference type="ARBA" id="ARBA00023175"/>
    </source>
</evidence>
<reference evidence="8 9" key="1">
    <citation type="submission" date="2021-06" db="EMBL/GenBank/DDBJ databases">
        <title>Caerostris extrusa draft genome.</title>
        <authorList>
            <person name="Kono N."/>
            <person name="Arakawa K."/>
        </authorList>
    </citation>
    <scope>NUCLEOTIDE SEQUENCE [LARGE SCALE GENOMIC DNA]</scope>
</reference>
<comment type="similarity">
    <text evidence="1 6">Belongs to the TRAFAC class myosin-kinesin ATPase superfamily. Myosin family.</text>
</comment>
<feature type="domain" description="Myosin motor" evidence="7">
    <location>
        <begin position="90"/>
        <end position="120"/>
    </location>
</feature>
<evidence type="ECO:0000256" key="6">
    <source>
        <dbReference type="PROSITE-ProRule" id="PRU00782"/>
    </source>
</evidence>
<feature type="non-terminal residue" evidence="8">
    <location>
        <position position="120"/>
    </location>
</feature>
<evidence type="ECO:0000313" key="9">
    <source>
        <dbReference type="Proteomes" id="UP001054945"/>
    </source>
</evidence>
<evidence type="ECO:0000313" key="8">
    <source>
        <dbReference type="EMBL" id="GIZ00963.1"/>
    </source>
</evidence>
<dbReference type="Pfam" id="PF02736">
    <property type="entry name" value="Myosin_N"/>
    <property type="match status" value="1"/>
</dbReference>
<keyword evidence="2" id="KW-0547">Nucleotide-binding</keyword>
<proteinExistence type="inferred from homology"/>
<protein>
    <submittedName>
        <fullName evidence="8">Myosin heavy chain, striated muscle</fullName>
    </submittedName>
</protein>